<organism evidence="10 11">
    <name type="scientific">Candidatus Segetimicrobium genomatis</name>
    <dbReference type="NCBI Taxonomy" id="2569760"/>
    <lineage>
        <taxon>Bacteria</taxon>
        <taxon>Bacillati</taxon>
        <taxon>Candidatus Sysuimicrobiota</taxon>
        <taxon>Candidatus Sysuimicrobiia</taxon>
        <taxon>Candidatus Sysuimicrobiales</taxon>
        <taxon>Candidatus Segetimicrobiaceae</taxon>
        <taxon>Candidatus Segetimicrobium</taxon>
    </lineage>
</organism>
<dbReference type="GO" id="GO:0016887">
    <property type="term" value="F:ATP hydrolysis activity"/>
    <property type="evidence" value="ECO:0007669"/>
    <property type="project" value="InterPro"/>
</dbReference>
<dbReference type="GO" id="GO:0005524">
    <property type="term" value="F:ATP binding"/>
    <property type="evidence" value="ECO:0007669"/>
    <property type="project" value="UniProtKB-KW"/>
</dbReference>
<dbReference type="InterPro" id="IPR050107">
    <property type="entry name" value="ABC_carbohydrate_import_ATPase"/>
</dbReference>
<keyword evidence="4" id="KW-0677">Repeat</keyword>
<comment type="subcellular location">
    <subcellularLocation>
        <location evidence="1">Cell membrane</location>
        <topology evidence="1">Peripheral membrane protein</topology>
    </subcellularLocation>
</comment>
<reference evidence="10 11" key="1">
    <citation type="journal article" date="2019" name="Nat. Microbiol.">
        <title>Mediterranean grassland soil C-N compound turnover is dependent on rainfall and depth, and is mediated by genomically divergent microorganisms.</title>
        <authorList>
            <person name="Diamond S."/>
            <person name="Andeer P.F."/>
            <person name="Li Z."/>
            <person name="Crits-Christoph A."/>
            <person name="Burstein D."/>
            <person name="Anantharaman K."/>
            <person name="Lane K.R."/>
            <person name="Thomas B.C."/>
            <person name="Pan C."/>
            <person name="Northen T.R."/>
            <person name="Banfield J.F."/>
        </authorList>
    </citation>
    <scope>NUCLEOTIDE SEQUENCE [LARGE SCALE GENOMIC DNA]</scope>
    <source>
        <strain evidence="10">NP_7</strain>
    </source>
</reference>
<keyword evidence="5" id="KW-0547">Nucleotide-binding</keyword>
<evidence type="ECO:0000256" key="8">
    <source>
        <dbReference type="ARBA" id="ARBA00023136"/>
    </source>
</evidence>
<dbReference type="InterPro" id="IPR003593">
    <property type="entry name" value="AAA+_ATPase"/>
</dbReference>
<dbReference type="AlphaFoldDB" id="A0A537JJU9"/>
<feature type="domain" description="ABC transporter" evidence="9">
    <location>
        <begin position="254"/>
        <end position="498"/>
    </location>
</feature>
<proteinExistence type="predicted"/>
<feature type="domain" description="ABC transporter" evidence="9">
    <location>
        <begin position="2"/>
        <end position="237"/>
    </location>
</feature>
<evidence type="ECO:0000256" key="3">
    <source>
        <dbReference type="ARBA" id="ARBA00022475"/>
    </source>
</evidence>
<dbReference type="PANTHER" id="PTHR43790:SF4">
    <property type="entry name" value="GUANOSINE IMPORT ATP-BINDING PROTEIN NUPO"/>
    <property type="match status" value="1"/>
</dbReference>
<dbReference type="Pfam" id="PF00005">
    <property type="entry name" value="ABC_tran"/>
    <property type="match status" value="2"/>
</dbReference>
<name>A0A537JJU9_9BACT</name>
<keyword evidence="3" id="KW-1003">Cell membrane</keyword>
<dbReference type="PROSITE" id="PS00211">
    <property type="entry name" value="ABC_TRANSPORTER_1"/>
    <property type="match status" value="2"/>
</dbReference>
<dbReference type="PANTHER" id="PTHR43790">
    <property type="entry name" value="CARBOHYDRATE TRANSPORT ATP-BINDING PROTEIN MG119-RELATED"/>
    <property type="match status" value="1"/>
</dbReference>
<evidence type="ECO:0000313" key="11">
    <source>
        <dbReference type="Proteomes" id="UP000320048"/>
    </source>
</evidence>
<dbReference type="InterPro" id="IPR017871">
    <property type="entry name" value="ABC_transporter-like_CS"/>
</dbReference>
<dbReference type="CDD" id="cd03215">
    <property type="entry name" value="ABC_Carb_Monos_II"/>
    <property type="match status" value="1"/>
</dbReference>
<comment type="caution">
    <text evidence="10">The sequence shown here is derived from an EMBL/GenBank/DDBJ whole genome shotgun (WGS) entry which is preliminary data.</text>
</comment>
<evidence type="ECO:0000256" key="4">
    <source>
        <dbReference type="ARBA" id="ARBA00022737"/>
    </source>
</evidence>
<evidence type="ECO:0000256" key="5">
    <source>
        <dbReference type="ARBA" id="ARBA00022741"/>
    </source>
</evidence>
<evidence type="ECO:0000256" key="2">
    <source>
        <dbReference type="ARBA" id="ARBA00022448"/>
    </source>
</evidence>
<dbReference type="CDD" id="cd03216">
    <property type="entry name" value="ABC_Carb_Monos_I"/>
    <property type="match status" value="1"/>
</dbReference>
<evidence type="ECO:0000256" key="6">
    <source>
        <dbReference type="ARBA" id="ARBA00022840"/>
    </source>
</evidence>
<accession>A0A537JJU9</accession>
<dbReference type="SUPFAM" id="SSF52540">
    <property type="entry name" value="P-loop containing nucleoside triphosphate hydrolases"/>
    <property type="match status" value="2"/>
</dbReference>
<dbReference type="PROSITE" id="PS50893">
    <property type="entry name" value="ABC_TRANSPORTER_2"/>
    <property type="match status" value="2"/>
</dbReference>
<evidence type="ECO:0000256" key="7">
    <source>
        <dbReference type="ARBA" id="ARBA00022967"/>
    </source>
</evidence>
<gene>
    <name evidence="10" type="ORF">E6H04_02235</name>
</gene>
<sequence>MIELREITKRFPGVLANDRISVTVRAGEIHALVGENGAGKTTLMSILYGLYQPDGGQVLWRGRPVGIRSSSAALELGIGMVHQHFMLIPPFTVLENVILGAEPVRAGVVALAQARARVARLAELHGFDLELDARVGRLSVGEQQRVEILKALYRGAQLLILDEPTAVLVPQEIRELFRNLRRLRDQGRTLVFISHKLDEVMEIADRITVLRQGRVIDTVETSSATPSMLAEMMVGRPVLLQVPRPPALPGAGRLDVRGLSVEGERGRPRIHDVSFNVRAGEVYAIAGVQGNGQAELVEAIVGLRRAATGRVLLDGRDVIPLSVAERRAAGLAHIPEDRHRRGLVLAMSTRENLILGHHRRRAFSHGLLRDERAVDRFAAERCREYDVRVPRLGTPALALSGGNQQRLVIAREFAFTPGLLIAAQPTRGLDVGATEFVYRRLLEIKAQGLAVLLVSVDLDEVLALADRIAVLYNGRIAREFRRGEADAATLGLYMTGGGPPTGQAAP</sequence>
<keyword evidence="7" id="KW-1278">Translocase</keyword>
<dbReference type="InterPro" id="IPR003439">
    <property type="entry name" value="ABC_transporter-like_ATP-bd"/>
</dbReference>
<dbReference type="InterPro" id="IPR027417">
    <property type="entry name" value="P-loop_NTPase"/>
</dbReference>
<protein>
    <submittedName>
        <fullName evidence="10">ABC transporter ATP-binding protein</fullName>
    </submittedName>
</protein>
<dbReference type="Gene3D" id="3.40.50.300">
    <property type="entry name" value="P-loop containing nucleotide triphosphate hydrolases"/>
    <property type="match status" value="2"/>
</dbReference>
<dbReference type="GO" id="GO:0005886">
    <property type="term" value="C:plasma membrane"/>
    <property type="evidence" value="ECO:0007669"/>
    <property type="project" value="UniProtKB-SubCell"/>
</dbReference>
<dbReference type="Proteomes" id="UP000320048">
    <property type="component" value="Unassembled WGS sequence"/>
</dbReference>
<evidence type="ECO:0000313" key="10">
    <source>
        <dbReference type="EMBL" id="TMI83815.1"/>
    </source>
</evidence>
<keyword evidence="6 10" id="KW-0067">ATP-binding</keyword>
<evidence type="ECO:0000256" key="1">
    <source>
        <dbReference type="ARBA" id="ARBA00004202"/>
    </source>
</evidence>
<keyword evidence="8" id="KW-0472">Membrane</keyword>
<keyword evidence="2" id="KW-0813">Transport</keyword>
<dbReference type="SMART" id="SM00382">
    <property type="entry name" value="AAA"/>
    <property type="match status" value="1"/>
</dbReference>
<dbReference type="EMBL" id="VBAO01000059">
    <property type="protein sequence ID" value="TMI83815.1"/>
    <property type="molecule type" value="Genomic_DNA"/>
</dbReference>
<evidence type="ECO:0000259" key="9">
    <source>
        <dbReference type="PROSITE" id="PS50893"/>
    </source>
</evidence>
<dbReference type="FunFam" id="3.40.50.300:FF:000127">
    <property type="entry name" value="Ribose import ATP-binding protein RbsA"/>
    <property type="match status" value="1"/>
</dbReference>